<sequence>MDEICIILSLHALFILALVVSCSPNCFTLRILDDYRKRSSSSQKNRKA</sequence>
<dbReference type="Proteomes" id="UP000053105">
    <property type="component" value="Unassembled WGS sequence"/>
</dbReference>
<name>A0A0M9A502_9HYME</name>
<organism evidence="1 2">
    <name type="scientific">Melipona quadrifasciata</name>
    <dbReference type="NCBI Taxonomy" id="166423"/>
    <lineage>
        <taxon>Eukaryota</taxon>
        <taxon>Metazoa</taxon>
        <taxon>Ecdysozoa</taxon>
        <taxon>Arthropoda</taxon>
        <taxon>Hexapoda</taxon>
        <taxon>Insecta</taxon>
        <taxon>Pterygota</taxon>
        <taxon>Neoptera</taxon>
        <taxon>Endopterygota</taxon>
        <taxon>Hymenoptera</taxon>
        <taxon>Apocrita</taxon>
        <taxon>Aculeata</taxon>
        <taxon>Apoidea</taxon>
        <taxon>Anthophila</taxon>
        <taxon>Apidae</taxon>
        <taxon>Melipona</taxon>
    </lineage>
</organism>
<reference evidence="1 2" key="1">
    <citation type="submission" date="2015-07" db="EMBL/GenBank/DDBJ databases">
        <title>The genome of Melipona quadrifasciata.</title>
        <authorList>
            <person name="Pan H."/>
            <person name="Kapheim K."/>
        </authorList>
    </citation>
    <scope>NUCLEOTIDE SEQUENCE [LARGE SCALE GENOMIC DNA]</scope>
    <source>
        <strain evidence="1">0111107301</strain>
        <tissue evidence="1">Whole body</tissue>
    </source>
</reference>
<dbReference type="AlphaFoldDB" id="A0A0M9A502"/>
<proteinExistence type="predicted"/>
<gene>
    <name evidence="1" type="ORF">WN51_11782</name>
</gene>
<accession>A0A0M9A502</accession>
<evidence type="ECO:0000313" key="1">
    <source>
        <dbReference type="EMBL" id="KOX76576.1"/>
    </source>
</evidence>
<evidence type="ECO:0000313" key="2">
    <source>
        <dbReference type="Proteomes" id="UP000053105"/>
    </source>
</evidence>
<dbReference type="EMBL" id="KQ435746">
    <property type="protein sequence ID" value="KOX76576.1"/>
    <property type="molecule type" value="Genomic_DNA"/>
</dbReference>
<protein>
    <submittedName>
        <fullName evidence="1">Uncharacterized protein</fullName>
    </submittedName>
</protein>
<keyword evidence="2" id="KW-1185">Reference proteome</keyword>